<dbReference type="Proteomes" id="UP000075901">
    <property type="component" value="Unassembled WGS sequence"/>
</dbReference>
<reference evidence="1" key="2">
    <citation type="submission" date="2020-05" db="UniProtKB">
        <authorList>
            <consortium name="EnsemblMetazoa"/>
        </authorList>
    </citation>
    <scope>IDENTIFICATION</scope>
    <source>
        <strain evidence="1">maculatus3</strain>
    </source>
</reference>
<dbReference type="AlphaFoldDB" id="A0A182TCC0"/>
<keyword evidence="2" id="KW-1185">Reference proteome</keyword>
<reference evidence="2" key="1">
    <citation type="submission" date="2013-09" db="EMBL/GenBank/DDBJ databases">
        <title>The Genome Sequence of Anopheles maculatus species B.</title>
        <authorList>
            <consortium name="The Broad Institute Genomics Platform"/>
            <person name="Neafsey D.E."/>
            <person name="Besansky N."/>
            <person name="Howell P."/>
            <person name="Walton C."/>
            <person name="Young S.K."/>
            <person name="Zeng Q."/>
            <person name="Gargeya S."/>
            <person name="Fitzgerald M."/>
            <person name="Haas B."/>
            <person name="Abouelleil A."/>
            <person name="Allen A.W."/>
            <person name="Alvarado L."/>
            <person name="Arachchi H.M."/>
            <person name="Berlin A.M."/>
            <person name="Chapman S.B."/>
            <person name="Gainer-Dewar J."/>
            <person name="Goldberg J."/>
            <person name="Griggs A."/>
            <person name="Gujja S."/>
            <person name="Hansen M."/>
            <person name="Howarth C."/>
            <person name="Imamovic A."/>
            <person name="Ireland A."/>
            <person name="Larimer J."/>
            <person name="McCowan C."/>
            <person name="Murphy C."/>
            <person name="Pearson M."/>
            <person name="Poon T.W."/>
            <person name="Priest M."/>
            <person name="Roberts A."/>
            <person name="Saif S."/>
            <person name="Shea T."/>
            <person name="Sisk P."/>
            <person name="Sykes S."/>
            <person name="Wortman J."/>
            <person name="Nusbaum C."/>
            <person name="Birren B."/>
        </authorList>
    </citation>
    <scope>NUCLEOTIDE SEQUENCE [LARGE SCALE GENOMIC DNA]</scope>
    <source>
        <strain evidence="2">maculatus3</strain>
    </source>
</reference>
<organism evidence="1 2">
    <name type="scientific">Anopheles maculatus</name>
    <dbReference type="NCBI Taxonomy" id="74869"/>
    <lineage>
        <taxon>Eukaryota</taxon>
        <taxon>Metazoa</taxon>
        <taxon>Ecdysozoa</taxon>
        <taxon>Arthropoda</taxon>
        <taxon>Hexapoda</taxon>
        <taxon>Insecta</taxon>
        <taxon>Pterygota</taxon>
        <taxon>Neoptera</taxon>
        <taxon>Endopterygota</taxon>
        <taxon>Diptera</taxon>
        <taxon>Nematocera</taxon>
        <taxon>Culicoidea</taxon>
        <taxon>Culicidae</taxon>
        <taxon>Anophelinae</taxon>
        <taxon>Anopheles</taxon>
        <taxon>Anopheles maculatus group</taxon>
    </lineage>
</organism>
<dbReference type="EnsemblMetazoa" id="AMAM024006-RA">
    <property type="protein sequence ID" value="AMAM024006-PA"/>
    <property type="gene ID" value="AMAM024006"/>
</dbReference>
<protein>
    <submittedName>
        <fullName evidence="1">Uncharacterized protein</fullName>
    </submittedName>
</protein>
<sequence>MTMMVEDDRMEVESMATEWFSECPVYASVRHAGGRLLQRSAPWARRIKGTEELPLPEYLWGKRIHYPAELAGIENLDTEDKERSSGGFNIPALTVALMRHALHRGLVVAEQQKD</sequence>
<proteinExistence type="predicted"/>
<name>A0A182TCC0_9DIPT</name>
<accession>A0A182TCC0</accession>
<evidence type="ECO:0000313" key="2">
    <source>
        <dbReference type="Proteomes" id="UP000075901"/>
    </source>
</evidence>
<dbReference type="VEuPathDB" id="VectorBase:AMAM024006"/>
<evidence type="ECO:0000313" key="1">
    <source>
        <dbReference type="EnsemblMetazoa" id="AMAM024006-PA"/>
    </source>
</evidence>